<evidence type="ECO:0000313" key="3">
    <source>
        <dbReference type="Proteomes" id="UP001205740"/>
    </source>
</evidence>
<organism evidence="2 3">
    <name type="scientific">Williamsia serinedens</name>
    <dbReference type="NCBI Taxonomy" id="391736"/>
    <lineage>
        <taxon>Bacteria</taxon>
        <taxon>Bacillati</taxon>
        <taxon>Actinomycetota</taxon>
        <taxon>Actinomycetes</taxon>
        <taxon>Mycobacteriales</taxon>
        <taxon>Nocardiaceae</taxon>
        <taxon>Williamsia</taxon>
    </lineage>
</organism>
<keyword evidence="1" id="KW-0812">Transmembrane</keyword>
<keyword evidence="1" id="KW-1133">Transmembrane helix</keyword>
<feature type="transmembrane region" description="Helical" evidence="1">
    <location>
        <begin position="172"/>
        <end position="190"/>
    </location>
</feature>
<evidence type="ECO:0008006" key="4">
    <source>
        <dbReference type="Google" id="ProtNLM"/>
    </source>
</evidence>
<name>A0ABT1H637_9NOCA</name>
<feature type="transmembrane region" description="Helical" evidence="1">
    <location>
        <begin position="252"/>
        <end position="273"/>
    </location>
</feature>
<protein>
    <recommendedName>
        <fullName evidence="4">Integral membrane protein</fullName>
    </recommendedName>
</protein>
<evidence type="ECO:0000313" key="2">
    <source>
        <dbReference type="EMBL" id="MCP2162063.1"/>
    </source>
</evidence>
<dbReference type="Proteomes" id="UP001205740">
    <property type="component" value="Unassembled WGS sequence"/>
</dbReference>
<reference evidence="2 3" key="1">
    <citation type="submission" date="2022-06" db="EMBL/GenBank/DDBJ databases">
        <title>Genomic Encyclopedia of Archaeal and Bacterial Type Strains, Phase II (KMG-II): from individual species to whole genera.</title>
        <authorList>
            <person name="Goeker M."/>
        </authorList>
    </citation>
    <scope>NUCLEOTIDE SEQUENCE [LARGE SCALE GENOMIC DNA]</scope>
    <source>
        <strain evidence="2 3">DSM 45037</strain>
    </source>
</reference>
<gene>
    <name evidence="2" type="ORF">LX12_003267</name>
</gene>
<keyword evidence="1" id="KW-0472">Membrane</keyword>
<comment type="caution">
    <text evidence="2">The sequence shown here is derived from an EMBL/GenBank/DDBJ whole genome shotgun (WGS) entry which is preliminary data.</text>
</comment>
<evidence type="ECO:0000256" key="1">
    <source>
        <dbReference type="SAM" id="Phobius"/>
    </source>
</evidence>
<keyword evidence="3" id="KW-1185">Reference proteome</keyword>
<accession>A0ABT1H637</accession>
<feature type="transmembrane region" description="Helical" evidence="1">
    <location>
        <begin position="197"/>
        <end position="218"/>
    </location>
</feature>
<dbReference type="EMBL" id="JAMTCG010000006">
    <property type="protein sequence ID" value="MCP2162063.1"/>
    <property type="molecule type" value="Genomic_DNA"/>
</dbReference>
<sequence length="277" mass="29860">MGRVRTFGSGLAVLVAIVAMVVALPALWTHERIVDRQGFVAFVEPMAHDRQIQDLIADELTRQITDQTSAPEILVAPATQRYTRSDLFPPDFADVLGQQHDFLFTEPTTDAERSNVLELDLTDMVNRVVQRFGLPSSIRVDGPIRIPLGESQRSGLEAGRYAHTGDQVTRTGWLALAVAIVAALLALVIARRRGVTLAMLGVGAVISGAVSWGATGILRDRALDEFSGTDSSPRQVARIILDRAGDDLQHTALITGGVGIAVIAVGVLSSLVLERRR</sequence>
<proteinExistence type="predicted"/>